<comment type="caution">
    <text evidence="1">The sequence shown here is derived from an EMBL/GenBank/DDBJ whole genome shotgun (WGS) entry which is preliminary data.</text>
</comment>
<evidence type="ECO:0000313" key="2">
    <source>
        <dbReference type="Proteomes" id="UP000253676"/>
    </source>
</evidence>
<reference evidence="1 2" key="1">
    <citation type="submission" date="2018-07" db="EMBL/GenBank/DDBJ databases">
        <title>Complete genome sequence of Flavobacterium psychrolimnae LMG 22018.</title>
        <authorList>
            <person name="Kim D.-U."/>
        </authorList>
    </citation>
    <scope>NUCLEOTIDE SEQUENCE [LARGE SCALE GENOMIC DNA]</scope>
    <source>
        <strain evidence="1 2">LMG 22018</strain>
    </source>
</reference>
<dbReference type="GO" id="GO:0016740">
    <property type="term" value="F:transferase activity"/>
    <property type="evidence" value="ECO:0007669"/>
    <property type="project" value="UniProtKB-KW"/>
</dbReference>
<dbReference type="SUPFAM" id="SSF53756">
    <property type="entry name" value="UDP-Glycosyltransferase/glycogen phosphorylase"/>
    <property type="match status" value="1"/>
</dbReference>
<gene>
    <name evidence="1" type="ORF">DR980_09270</name>
</gene>
<dbReference type="EMBL" id="QNUX01000007">
    <property type="protein sequence ID" value="RBN50296.1"/>
    <property type="molecule type" value="Genomic_DNA"/>
</dbReference>
<sequence length="464" mass="54006">MKNKKIFVLLPDGVGLRNFAFTQFYDIGIREGLDIVYWNNTVFDLSSLGFKEIRIQNSKLHSFTDFLKNVKIQIGLNQFIKKTNDKVYDTYRFSSSNETIKSKLKSFFTNILIKYFDSEIGLKKISQRIENLERNTLYYKDCMKTLEKERPSFVFCTNQRPVVAIAPLLAAQDLGIPTATFIFSWDNLPKATMIVGVDFYFVWSDFMKKETLFYYPYINENQVLVVGTPQFEPHFDKSLILGRSDFFKKYGLDLDRKYICFSGDDITTSPHDEQYLEDVAHSIESLNKNGHNLGIIFRRCPVDFSNRYCGTLKKYQNIITSINPLWNQNGDSWNTVMPTAEDLKLQVNIIANCEMVVNIASSMVFDFVAFKKPCLYINYNAENKKKDDWSSQTIYNFVHFRSMPHEAAVVWINDSNEIASKIEMMLKDSKITVNHAKEWFKVINKHPPQDASKRIWDSIKTIIS</sequence>
<proteinExistence type="predicted"/>
<name>A0A366AZY0_9FLAO</name>
<dbReference type="Proteomes" id="UP000253676">
    <property type="component" value="Unassembled WGS sequence"/>
</dbReference>
<accession>A0A366AZY0</accession>
<dbReference type="AlphaFoldDB" id="A0A366AZY0"/>
<dbReference type="InterPro" id="IPR043148">
    <property type="entry name" value="TagF_C"/>
</dbReference>
<keyword evidence="2" id="KW-1185">Reference proteome</keyword>
<dbReference type="RefSeq" id="WP_113635346.1">
    <property type="nucleotide sequence ID" value="NZ_QNUX01000007.1"/>
</dbReference>
<protein>
    <submittedName>
        <fullName evidence="1">UDP-glycosyltransferase</fullName>
    </submittedName>
</protein>
<dbReference type="OrthoDB" id="913551at2"/>
<dbReference type="Gene3D" id="3.40.50.12580">
    <property type="match status" value="1"/>
</dbReference>
<keyword evidence="1" id="KW-0808">Transferase</keyword>
<evidence type="ECO:0000313" key="1">
    <source>
        <dbReference type="EMBL" id="RBN50296.1"/>
    </source>
</evidence>
<organism evidence="1 2">
    <name type="scientific">Flavobacterium psychrolimnae</name>
    <dbReference type="NCBI Taxonomy" id="249351"/>
    <lineage>
        <taxon>Bacteria</taxon>
        <taxon>Pseudomonadati</taxon>
        <taxon>Bacteroidota</taxon>
        <taxon>Flavobacteriia</taxon>
        <taxon>Flavobacteriales</taxon>
        <taxon>Flavobacteriaceae</taxon>
        <taxon>Flavobacterium</taxon>
    </lineage>
</organism>